<gene>
    <name evidence="2" type="ORF">J2S17_000115</name>
</gene>
<dbReference type="InterPro" id="IPR025402">
    <property type="entry name" value="DMP19_C"/>
</dbReference>
<dbReference type="Pfam" id="PF14300">
    <property type="entry name" value="DMP19"/>
    <property type="match status" value="1"/>
</dbReference>
<accession>A0ABU0AAH3</accession>
<dbReference type="RefSeq" id="WP_307470851.1">
    <property type="nucleotide sequence ID" value="NZ_JAUSUB010000001.1"/>
</dbReference>
<organism evidence="2 3">
    <name type="scientific">Cytobacillus purgationiresistens</name>
    <dbReference type="NCBI Taxonomy" id="863449"/>
    <lineage>
        <taxon>Bacteria</taxon>
        <taxon>Bacillati</taxon>
        <taxon>Bacillota</taxon>
        <taxon>Bacilli</taxon>
        <taxon>Bacillales</taxon>
        <taxon>Bacillaceae</taxon>
        <taxon>Cytobacillus</taxon>
    </lineage>
</organism>
<reference evidence="2 3" key="1">
    <citation type="submission" date="2023-07" db="EMBL/GenBank/DDBJ databases">
        <title>Genomic Encyclopedia of Type Strains, Phase IV (KMG-IV): sequencing the most valuable type-strain genomes for metagenomic binning, comparative biology and taxonomic classification.</title>
        <authorList>
            <person name="Goeker M."/>
        </authorList>
    </citation>
    <scope>NUCLEOTIDE SEQUENCE [LARGE SCALE GENOMIC DNA]</scope>
    <source>
        <strain evidence="2 3">DSM 23494</strain>
    </source>
</reference>
<evidence type="ECO:0000313" key="2">
    <source>
        <dbReference type="EMBL" id="MDQ0268246.1"/>
    </source>
</evidence>
<evidence type="ECO:0000259" key="1">
    <source>
        <dbReference type="Pfam" id="PF14300"/>
    </source>
</evidence>
<feature type="domain" description="DNA mimic protein DMP19 C-terminal" evidence="1">
    <location>
        <begin position="36"/>
        <end position="143"/>
    </location>
</feature>
<name>A0ABU0AAH3_9BACI</name>
<keyword evidence="3" id="KW-1185">Reference proteome</keyword>
<dbReference type="EMBL" id="JAUSUB010000001">
    <property type="protein sequence ID" value="MDQ0268246.1"/>
    <property type="molecule type" value="Genomic_DNA"/>
</dbReference>
<protein>
    <recommendedName>
        <fullName evidence="1">DNA mimic protein DMP19 C-terminal domain-containing protein</fullName>
    </recommendedName>
</protein>
<proteinExistence type="predicted"/>
<comment type="caution">
    <text evidence="2">The sequence shown here is derived from an EMBL/GenBank/DDBJ whole genome shotgun (WGS) entry which is preliminary data.</text>
</comment>
<dbReference type="Proteomes" id="UP001238088">
    <property type="component" value="Unassembled WGS sequence"/>
</dbReference>
<sequence>MKIKMSKNALNSRGDIWNAVIHVLVSTDYQNDSPLFREASLVFHYYSEVESGGHECLLNWQSQNMGEIGINTYVNHLSSILLKIGAQDYAAIVTKYGVEMFEMYIQLENEEITDVEFYKLIEIANSEYEKLESKLDSLLETYFIQIHTEMIEVIE</sequence>
<evidence type="ECO:0000313" key="3">
    <source>
        <dbReference type="Proteomes" id="UP001238088"/>
    </source>
</evidence>